<dbReference type="Proteomes" id="UP000186455">
    <property type="component" value="Unassembled WGS sequence"/>
</dbReference>
<sequence length="74" mass="8430">MTQADVWCHDRPADPSYRPVHARRTGPFRGPGAHPGASTTSTARGHRRDRAYSVSTGRVHRRRPTRVLRRDDRS</sequence>
<evidence type="ECO:0000313" key="2">
    <source>
        <dbReference type="EMBL" id="OKH93252.1"/>
    </source>
</evidence>
<reference evidence="2 3" key="1">
    <citation type="submission" date="2015-06" db="EMBL/GenBank/DDBJ databases">
        <title>Cloning and characterization of the uncialamcin biosynthetic gene cluster.</title>
        <authorList>
            <person name="Yan X."/>
            <person name="Huang T."/>
            <person name="Ge H."/>
            <person name="Shen B."/>
        </authorList>
    </citation>
    <scope>NUCLEOTIDE SEQUENCE [LARGE SCALE GENOMIC DNA]</scope>
    <source>
        <strain evidence="2 3">DCA2648</strain>
    </source>
</reference>
<keyword evidence="3" id="KW-1185">Reference proteome</keyword>
<name>A0A1Q4V5V1_9ACTN</name>
<dbReference type="AlphaFoldDB" id="A0A1Q4V5V1"/>
<feature type="region of interest" description="Disordered" evidence="1">
    <location>
        <begin position="1"/>
        <end position="74"/>
    </location>
</feature>
<feature type="compositionally biased region" description="Basic residues" evidence="1">
    <location>
        <begin position="58"/>
        <end position="67"/>
    </location>
</feature>
<gene>
    <name evidence="2" type="ORF">AB852_17010</name>
</gene>
<evidence type="ECO:0000256" key="1">
    <source>
        <dbReference type="SAM" id="MobiDB-lite"/>
    </source>
</evidence>
<organism evidence="2 3">
    <name type="scientific">Streptomyces uncialis</name>
    <dbReference type="NCBI Taxonomy" id="1048205"/>
    <lineage>
        <taxon>Bacteria</taxon>
        <taxon>Bacillati</taxon>
        <taxon>Actinomycetota</taxon>
        <taxon>Actinomycetes</taxon>
        <taxon>Kitasatosporales</taxon>
        <taxon>Streptomycetaceae</taxon>
        <taxon>Streptomyces</taxon>
    </lineage>
</organism>
<proteinExistence type="predicted"/>
<protein>
    <submittedName>
        <fullName evidence="2">Uncharacterized protein</fullName>
    </submittedName>
</protein>
<accession>A0A1Q4V5V1</accession>
<comment type="caution">
    <text evidence="2">The sequence shown here is derived from an EMBL/GenBank/DDBJ whole genome shotgun (WGS) entry which is preliminary data.</text>
</comment>
<evidence type="ECO:0000313" key="3">
    <source>
        <dbReference type="Proteomes" id="UP000186455"/>
    </source>
</evidence>
<dbReference type="EMBL" id="LFBV01000004">
    <property type="protein sequence ID" value="OKH93252.1"/>
    <property type="molecule type" value="Genomic_DNA"/>
</dbReference>